<feature type="transmembrane region" description="Helical" evidence="1">
    <location>
        <begin position="41"/>
        <end position="62"/>
    </location>
</feature>
<evidence type="ECO:0000313" key="2">
    <source>
        <dbReference type="EMBL" id="PZV36779.1"/>
    </source>
</evidence>
<sequence>MDSLGWIAIAFGVAAAYLFQRYNLYDAAALRWKSPSGPDEYYAYAAFFFFLTIAGVALFFYASG</sequence>
<protein>
    <submittedName>
        <fullName evidence="2">Uncharacterized protein</fullName>
    </submittedName>
</protein>
<gene>
    <name evidence="2" type="ORF">B5V02_18865</name>
</gene>
<reference evidence="3" key="1">
    <citation type="submission" date="2017-03" db="EMBL/GenBank/DDBJ databases">
        <authorList>
            <person name="Safronova V.I."/>
            <person name="Sazanova A.L."/>
            <person name="Chirak E.R."/>
        </authorList>
    </citation>
    <scope>NUCLEOTIDE SEQUENCE [LARGE SCALE GENOMIC DNA]</scope>
    <source>
        <strain evidence="3">Ach-343</strain>
    </source>
</reference>
<dbReference type="Proteomes" id="UP000248616">
    <property type="component" value="Unassembled WGS sequence"/>
</dbReference>
<accession>A0A2W7CSQ9</accession>
<dbReference type="RefSeq" id="WP_111545686.1">
    <property type="nucleotide sequence ID" value="NZ_MZXV01000040.1"/>
</dbReference>
<name>A0A2W7CSQ9_9HYPH</name>
<organism evidence="2 3">
    <name type="scientific">Mesorhizobium kowhaii</name>
    <dbReference type="NCBI Taxonomy" id="1300272"/>
    <lineage>
        <taxon>Bacteria</taxon>
        <taxon>Pseudomonadati</taxon>
        <taxon>Pseudomonadota</taxon>
        <taxon>Alphaproteobacteria</taxon>
        <taxon>Hyphomicrobiales</taxon>
        <taxon>Phyllobacteriaceae</taxon>
        <taxon>Mesorhizobium</taxon>
    </lineage>
</organism>
<keyword evidence="3" id="KW-1185">Reference proteome</keyword>
<dbReference type="AlphaFoldDB" id="A0A2W7CSQ9"/>
<keyword evidence="1" id="KW-0812">Transmembrane</keyword>
<evidence type="ECO:0000256" key="1">
    <source>
        <dbReference type="SAM" id="Phobius"/>
    </source>
</evidence>
<proteinExistence type="predicted"/>
<keyword evidence="1" id="KW-1133">Transmembrane helix</keyword>
<dbReference type="EMBL" id="MZXV01000040">
    <property type="protein sequence ID" value="PZV36779.1"/>
    <property type="molecule type" value="Genomic_DNA"/>
</dbReference>
<comment type="caution">
    <text evidence="2">The sequence shown here is derived from an EMBL/GenBank/DDBJ whole genome shotgun (WGS) entry which is preliminary data.</text>
</comment>
<keyword evidence="1" id="KW-0472">Membrane</keyword>
<evidence type="ECO:0000313" key="3">
    <source>
        <dbReference type="Proteomes" id="UP000248616"/>
    </source>
</evidence>